<evidence type="ECO:0000313" key="3">
    <source>
        <dbReference type="EMBL" id="QDT13690.1"/>
    </source>
</evidence>
<reference evidence="3 4" key="1">
    <citation type="submission" date="2019-02" db="EMBL/GenBank/DDBJ databases">
        <title>Deep-cultivation of Planctomycetes and their phenomic and genomic characterization uncovers novel biology.</title>
        <authorList>
            <person name="Wiegand S."/>
            <person name="Jogler M."/>
            <person name="Boedeker C."/>
            <person name="Pinto D."/>
            <person name="Vollmers J."/>
            <person name="Rivas-Marin E."/>
            <person name="Kohn T."/>
            <person name="Peeters S.H."/>
            <person name="Heuer A."/>
            <person name="Rast P."/>
            <person name="Oberbeckmann S."/>
            <person name="Bunk B."/>
            <person name="Jeske O."/>
            <person name="Meyerdierks A."/>
            <person name="Storesund J.E."/>
            <person name="Kallscheuer N."/>
            <person name="Luecker S."/>
            <person name="Lage O.M."/>
            <person name="Pohl T."/>
            <person name="Merkel B.J."/>
            <person name="Hornburger P."/>
            <person name="Mueller R.-W."/>
            <person name="Bruemmer F."/>
            <person name="Labrenz M."/>
            <person name="Spormann A.M."/>
            <person name="Op den Camp H."/>
            <person name="Overmann J."/>
            <person name="Amann R."/>
            <person name="Jetten M.S.M."/>
            <person name="Mascher T."/>
            <person name="Medema M.H."/>
            <person name="Devos D.P."/>
            <person name="Kaster A.-K."/>
            <person name="Ovreas L."/>
            <person name="Rohde M."/>
            <person name="Galperin M.Y."/>
            <person name="Jogler C."/>
        </authorList>
    </citation>
    <scope>NUCLEOTIDE SEQUENCE [LARGE SCALE GENOMIC DNA]</scope>
    <source>
        <strain evidence="3 4">K23_9</strain>
    </source>
</reference>
<keyword evidence="4" id="KW-1185">Reference proteome</keyword>
<name>A0A517P2U0_9BACT</name>
<sequence length="122" mass="13062">MTDHSGGYPADESPIEAKLAAPPPGGMDVSDDGMDGGDGSPSLDNTGKHKSSKLQSRVAVLSILFLVTGAIGVPLLWVNPNFSRGEQVFWTIVVCLYTLTLLAVFGGIMWWLYRRLIDLGAI</sequence>
<feature type="transmembrane region" description="Helical" evidence="2">
    <location>
        <begin position="58"/>
        <end position="77"/>
    </location>
</feature>
<dbReference type="AlphaFoldDB" id="A0A517P2U0"/>
<keyword evidence="2" id="KW-0812">Transmembrane</keyword>
<keyword evidence="2" id="KW-1133">Transmembrane helix</keyword>
<keyword evidence="2" id="KW-0472">Membrane</keyword>
<organism evidence="3 4">
    <name type="scientific">Stieleria marina</name>
    <dbReference type="NCBI Taxonomy" id="1930275"/>
    <lineage>
        <taxon>Bacteria</taxon>
        <taxon>Pseudomonadati</taxon>
        <taxon>Planctomycetota</taxon>
        <taxon>Planctomycetia</taxon>
        <taxon>Pirellulales</taxon>
        <taxon>Pirellulaceae</taxon>
        <taxon>Stieleria</taxon>
    </lineage>
</organism>
<dbReference type="EMBL" id="CP036526">
    <property type="protein sequence ID" value="QDT13690.1"/>
    <property type="molecule type" value="Genomic_DNA"/>
</dbReference>
<dbReference type="OrthoDB" id="290421at2"/>
<dbReference type="Proteomes" id="UP000319817">
    <property type="component" value="Chromosome"/>
</dbReference>
<gene>
    <name evidence="3" type="ORF">K239x_57100</name>
</gene>
<proteinExistence type="predicted"/>
<evidence type="ECO:0000313" key="4">
    <source>
        <dbReference type="Proteomes" id="UP000319817"/>
    </source>
</evidence>
<accession>A0A517P2U0</accession>
<feature type="transmembrane region" description="Helical" evidence="2">
    <location>
        <begin position="89"/>
        <end position="113"/>
    </location>
</feature>
<feature type="region of interest" description="Disordered" evidence="1">
    <location>
        <begin position="1"/>
        <end position="52"/>
    </location>
</feature>
<evidence type="ECO:0000256" key="2">
    <source>
        <dbReference type="SAM" id="Phobius"/>
    </source>
</evidence>
<dbReference type="RefSeq" id="WP_145421453.1">
    <property type="nucleotide sequence ID" value="NZ_CP036526.1"/>
</dbReference>
<evidence type="ECO:0000256" key="1">
    <source>
        <dbReference type="SAM" id="MobiDB-lite"/>
    </source>
</evidence>
<protein>
    <submittedName>
        <fullName evidence="3">Uncharacterized protein</fullName>
    </submittedName>
</protein>